<dbReference type="InterPro" id="IPR024119">
    <property type="entry name" value="TF_DEAF-1"/>
</dbReference>
<dbReference type="Pfam" id="PF01753">
    <property type="entry name" value="zf-MYND"/>
    <property type="match status" value="1"/>
</dbReference>
<organism evidence="6 7">
    <name type="scientific">Xylaria hypoxylon</name>
    <dbReference type="NCBI Taxonomy" id="37992"/>
    <lineage>
        <taxon>Eukaryota</taxon>
        <taxon>Fungi</taxon>
        <taxon>Dikarya</taxon>
        <taxon>Ascomycota</taxon>
        <taxon>Pezizomycotina</taxon>
        <taxon>Sordariomycetes</taxon>
        <taxon>Xylariomycetidae</taxon>
        <taxon>Xylariales</taxon>
        <taxon>Xylariaceae</taxon>
        <taxon>Xylaria</taxon>
    </lineage>
</organism>
<dbReference type="PANTHER" id="PTHR10237">
    <property type="entry name" value="DEFORMED EPIDERMAL AUTOREGULATORY FACTOR 1 HOMOLOG SUPPRESSIN"/>
    <property type="match status" value="1"/>
</dbReference>
<sequence length="1116" mass="126015">MYIDQEALDLVRSQAKKLYELSATMDTWQQSKYGSVLSHCDSTTLLIVRKVWGFYATDIPRDILKRHIESALERAKSKKGDPGKEINLTGFRSAVPAQLNLFQYMDTLHQNYWKYGRNDSNTDALAAANHPNPNPMFLVGEDKINIHYGTDPLLGFHLATAYTPIPQDDAEFSRLKELPPQEKILAVARTEFCQWMVSYREHLADTKIRFFIGDAIAFAYTLHHKRVTTSSTAHWYRDRYGLQPLTLDASDYASDTAPLEFDVIDTSNLCDHVGSLTLLTATSPLLRNHTTSVLFTEVLARNHKSYREVLDNILGGHVPTLTTLLGLFPVEYWTNTSSISLGDENILDLSIGMTLKDEAKNDQRGQMFLRTCWKRPLCMIPSTESCFESASIRFDANQLANVLYQVYVHMFRGEDYTLWFKFFSLGAFQNQSLVWYHRASFASFLRLVQTRVVCNWDAVMDSLLILIESRPNAPIGMNYIQELFIYLHIMGIYSTDVLKHWHIRKQDFTLSLFRITPLGEKWGDLRYWENIDPVVCLTLKIPRKKLEFFTKMDRMKLGMPVVHCTLEPAGSGINSWHSIFSACQLAFGDISTQGERCSNSFKVSVTEDDAGWSGSSPLIAVFYVPAFSLLLQPREAVVTFGIHSNPENMMDFSSKLGLSMKLHETTLGDSDTVYVTQHAPHQTGFPVAIGAAPTTLTNPTSVGANASLVAGVNQETGRIVTFTGRLDITCNDRKQALQNGCQVHKSIVSPSEIAIRLGQTAPLTLSFPVFVLEAQQTLRIARKSSWVEVIVQVADSSDWMKYPHYMYPIHLRDGKPINWNMPYLQLLKCPVVDTDQRNKLDWLTTHLSTAMSARERALREHKGLPRSAGEQLRLEFKETLYTIFIEFAGIQGRKSNVFCLADTAKYVGQIFILVSSFRINLADRAVVLDCAVLPLHAGQVPGLKDSPIEMSSTSQINMIPVNGTELQLWRRVLPAYVERCRTWAHRADCEYLKSGKIPLTMEHGKQLLCTCGNGEFPPDYKVNTPSWETLKKHAVRAAISPAFWAPFADQMYRPDLSRVDIARAAGRPSSGGCASCGRTKQEDGKDLLSCARCMKIKYCSRDCQRADWPLHKVVCK</sequence>
<keyword evidence="3" id="KW-0862">Zinc</keyword>
<dbReference type="SUPFAM" id="SSF144232">
    <property type="entry name" value="HIT/MYND zinc finger-like"/>
    <property type="match status" value="1"/>
</dbReference>
<dbReference type="PROSITE" id="PS01360">
    <property type="entry name" value="ZF_MYND_1"/>
    <property type="match status" value="1"/>
</dbReference>
<dbReference type="Proteomes" id="UP000297716">
    <property type="component" value="Unassembled WGS sequence"/>
</dbReference>
<dbReference type="GO" id="GO:0005634">
    <property type="term" value="C:nucleus"/>
    <property type="evidence" value="ECO:0007669"/>
    <property type="project" value="TreeGrafter"/>
</dbReference>
<feature type="domain" description="MYND-type" evidence="5">
    <location>
        <begin position="1073"/>
        <end position="1115"/>
    </location>
</feature>
<comment type="caution">
    <text evidence="6">The sequence shown here is derived from an EMBL/GenBank/DDBJ whole genome shotgun (WGS) entry which is preliminary data.</text>
</comment>
<evidence type="ECO:0000256" key="2">
    <source>
        <dbReference type="ARBA" id="ARBA00022771"/>
    </source>
</evidence>
<dbReference type="EMBL" id="SKBN01000215">
    <property type="protein sequence ID" value="TGJ80534.1"/>
    <property type="molecule type" value="Genomic_DNA"/>
</dbReference>
<proteinExistence type="predicted"/>
<dbReference type="AlphaFoldDB" id="A0A4Z0Y9M0"/>
<evidence type="ECO:0000256" key="3">
    <source>
        <dbReference type="ARBA" id="ARBA00022833"/>
    </source>
</evidence>
<evidence type="ECO:0000259" key="5">
    <source>
        <dbReference type="PROSITE" id="PS50865"/>
    </source>
</evidence>
<keyword evidence="7" id="KW-1185">Reference proteome</keyword>
<evidence type="ECO:0000256" key="4">
    <source>
        <dbReference type="PROSITE-ProRule" id="PRU00134"/>
    </source>
</evidence>
<dbReference type="PROSITE" id="PS50865">
    <property type="entry name" value="ZF_MYND_2"/>
    <property type="match status" value="1"/>
</dbReference>
<gene>
    <name evidence="6" type="ORF">E0Z10_g8219</name>
</gene>
<protein>
    <recommendedName>
        <fullName evidence="5">MYND-type domain-containing protein</fullName>
    </recommendedName>
</protein>
<dbReference type="PANTHER" id="PTHR10237:SF15">
    <property type="entry name" value="LD37257P"/>
    <property type="match status" value="1"/>
</dbReference>
<accession>A0A4Z0Y9M0</accession>
<dbReference type="InterPro" id="IPR002893">
    <property type="entry name" value="Znf_MYND"/>
</dbReference>
<evidence type="ECO:0000313" key="7">
    <source>
        <dbReference type="Proteomes" id="UP000297716"/>
    </source>
</evidence>
<dbReference type="STRING" id="37992.A0A4Z0Y9M0"/>
<name>A0A4Z0Y9M0_9PEZI</name>
<keyword evidence="2 4" id="KW-0863">Zinc-finger</keyword>
<keyword evidence="1" id="KW-0479">Metal-binding</keyword>
<dbReference type="Gene3D" id="6.10.140.2220">
    <property type="match status" value="1"/>
</dbReference>
<reference evidence="6 7" key="1">
    <citation type="submission" date="2019-03" db="EMBL/GenBank/DDBJ databases">
        <title>Draft genome sequence of Xylaria hypoxylon DSM 108379, a ubiquitous saprotrophic-parasitic fungi on hardwood.</title>
        <authorList>
            <person name="Buettner E."/>
            <person name="Leonhardt S."/>
            <person name="Gebauer A.M."/>
            <person name="Liers C."/>
            <person name="Hofrichter M."/>
            <person name="Kellner H."/>
        </authorList>
    </citation>
    <scope>NUCLEOTIDE SEQUENCE [LARGE SCALE GENOMIC DNA]</scope>
    <source>
        <strain evidence="6 7">DSM 108379</strain>
    </source>
</reference>
<evidence type="ECO:0000256" key="1">
    <source>
        <dbReference type="ARBA" id="ARBA00022723"/>
    </source>
</evidence>
<dbReference type="GO" id="GO:0008270">
    <property type="term" value="F:zinc ion binding"/>
    <property type="evidence" value="ECO:0007669"/>
    <property type="project" value="UniProtKB-KW"/>
</dbReference>
<dbReference type="OrthoDB" id="432970at2759"/>
<dbReference type="GO" id="GO:0000981">
    <property type="term" value="F:DNA-binding transcription factor activity, RNA polymerase II-specific"/>
    <property type="evidence" value="ECO:0007669"/>
    <property type="project" value="TreeGrafter"/>
</dbReference>
<evidence type="ECO:0000313" key="6">
    <source>
        <dbReference type="EMBL" id="TGJ80534.1"/>
    </source>
</evidence>